<proteinExistence type="predicted"/>
<dbReference type="EnsemblMetazoa" id="GPAI019070-RA">
    <property type="protein sequence ID" value="GPAI019070-PA"/>
    <property type="gene ID" value="GPAI019070"/>
</dbReference>
<reference evidence="2" key="1">
    <citation type="submission" date="2014-03" db="EMBL/GenBank/DDBJ databases">
        <authorList>
            <person name="Aksoy S."/>
            <person name="Warren W."/>
            <person name="Wilson R.K."/>
        </authorList>
    </citation>
    <scope>NUCLEOTIDE SEQUENCE [LARGE SCALE GENOMIC DNA]</scope>
    <source>
        <strain evidence="2">IAEA</strain>
    </source>
</reference>
<keyword evidence="2" id="KW-1185">Reference proteome</keyword>
<dbReference type="Proteomes" id="UP000092445">
    <property type="component" value="Unassembled WGS sequence"/>
</dbReference>
<name>A0A1A9ZMC2_GLOPL</name>
<evidence type="ECO:0000313" key="1">
    <source>
        <dbReference type="EnsemblMetazoa" id="GPAI019070-PA"/>
    </source>
</evidence>
<evidence type="ECO:0000313" key="2">
    <source>
        <dbReference type="Proteomes" id="UP000092445"/>
    </source>
</evidence>
<sequence length="152" mass="17329">MSWLVQHNRADCGLNLSKMAAILPAPICQRPLGVPIFIKRLYNEYEYGRPLHLYEDNAQSACHSSTWTGKSMSDEYKKWDNTIIATSVVVNFCNMGPSFVMLETNVAFSISQSFHVHYSTQYSSFVERSMFKEAPDTLESAYCFNCGHRTYG</sequence>
<reference evidence="1" key="2">
    <citation type="submission" date="2020-05" db="UniProtKB">
        <authorList>
            <consortium name="EnsemblMetazoa"/>
        </authorList>
    </citation>
    <scope>IDENTIFICATION</scope>
    <source>
        <strain evidence="1">IAEA</strain>
    </source>
</reference>
<protein>
    <submittedName>
        <fullName evidence="1">Uncharacterized protein</fullName>
    </submittedName>
</protein>
<dbReference type="VEuPathDB" id="VectorBase:GPAI019070"/>
<organism evidence="1 2">
    <name type="scientific">Glossina pallidipes</name>
    <name type="common">Tsetse fly</name>
    <dbReference type="NCBI Taxonomy" id="7398"/>
    <lineage>
        <taxon>Eukaryota</taxon>
        <taxon>Metazoa</taxon>
        <taxon>Ecdysozoa</taxon>
        <taxon>Arthropoda</taxon>
        <taxon>Hexapoda</taxon>
        <taxon>Insecta</taxon>
        <taxon>Pterygota</taxon>
        <taxon>Neoptera</taxon>
        <taxon>Endopterygota</taxon>
        <taxon>Diptera</taxon>
        <taxon>Brachycera</taxon>
        <taxon>Muscomorpha</taxon>
        <taxon>Hippoboscoidea</taxon>
        <taxon>Glossinidae</taxon>
        <taxon>Glossina</taxon>
    </lineage>
</organism>
<dbReference type="AlphaFoldDB" id="A0A1A9ZMC2"/>
<accession>A0A1A9ZMC2</accession>